<evidence type="ECO:0000313" key="3">
    <source>
        <dbReference type="EMBL" id="HJC66108.1"/>
    </source>
</evidence>
<dbReference type="EMBL" id="DWWB01000022">
    <property type="protein sequence ID" value="HJC66108.1"/>
    <property type="molecule type" value="Genomic_DNA"/>
</dbReference>
<feature type="signal peptide" evidence="2">
    <location>
        <begin position="1"/>
        <end position="23"/>
    </location>
</feature>
<dbReference type="Proteomes" id="UP000823863">
    <property type="component" value="Unassembled WGS sequence"/>
</dbReference>
<dbReference type="AlphaFoldDB" id="A0A9D2PRY9"/>
<evidence type="ECO:0000256" key="2">
    <source>
        <dbReference type="SAM" id="SignalP"/>
    </source>
</evidence>
<organism evidence="3 4">
    <name type="scientific">Candidatus Enterocloster excrementigallinarum</name>
    <dbReference type="NCBI Taxonomy" id="2838558"/>
    <lineage>
        <taxon>Bacteria</taxon>
        <taxon>Bacillati</taxon>
        <taxon>Bacillota</taxon>
        <taxon>Clostridia</taxon>
        <taxon>Lachnospirales</taxon>
        <taxon>Lachnospiraceae</taxon>
        <taxon>Enterocloster</taxon>
    </lineage>
</organism>
<feature type="transmembrane region" description="Helical" evidence="1">
    <location>
        <begin position="273"/>
        <end position="290"/>
    </location>
</feature>
<proteinExistence type="predicted"/>
<sequence>MKRMICMFVCLSLFLSFNLTPYASEHLIPPEGDEYQEILSMKDDVLSHINHGGARAELNRNVRADEVKIEQAYKVYANSERLKAKDIKDTLETSSYNWQIPVYTDGFTVLVDITKVTSIPDDIPEDAKEMLKDDLNHWTVGAVYVYATETVDYVDTITASLDKAGYNSDEYSYEIVSGIPGIRYPVAVIFNANEEPEFIIPTQKATTHAFHGEWPTAAKNGTKTAVASNAQSDHNSNNINAFPIYYYDDVARASNSCNQSGIGLSYKKGISKIHIIAVLIFGAAGVLLIVRSKKERRTAY</sequence>
<keyword evidence="1" id="KW-1133">Transmembrane helix</keyword>
<protein>
    <submittedName>
        <fullName evidence="3">Uncharacterized protein</fullName>
    </submittedName>
</protein>
<keyword evidence="1" id="KW-0812">Transmembrane</keyword>
<keyword evidence="1" id="KW-0472">Membrane</keyword>
<gene>
    <name evidence="3" type="ORF">H9931_05220</name>
</gene>
<name>A0A9D2PRY9_9FIRM</name>
<reference evidence="3" key="2">
    <citation type="submission" date="2021-04" db="EMBL/GenBank/DDBJ databases">
        <authorList>
            <person name="Gilroy R."/>
        </authorList>
    </citation>
    <scope>NUCLEOTIDE SEQUENCE</scope>
    <source>
        <strain evidence="3">CHK198-12963</strain>
    </source>
</reference>
<comment type="caution">
    <text evidence="3">The sequence shown here is derived from an EMBL/GenBank/DDBJ whole genome shotgun (WGS) entry which is preliminary data.</text>
</comment>
<evidence type="ECO:0000313" key="4">
    <source>
        <dbReference type="Proteomes" id="UP000823863"/>
    </source>
</evidence>
<reference evidence="3" key="1">
    <citation type="journal article" date="2021" name="PeerJ">
        <title>Extensive microbial diversity within the chicken gut microbiome revealed by metagenomics and culture.</title>
        <authorList>
            <person name="Gilroy R."/>
            <person name="Ravi A."/>
            <person name="Getino M."/>
            <person name="Pursley I."/>
            <person name="Horton D.L."/>
            <person name="Alikhan N.F."/>
            <person name="Baker D."/>
            <person name="Gharbi K."/>
            <person name="Hall N."/>
            <person name="Watson M."/>
            <person name="Adriaenssens E.M."/>
            <person name="Foster-Nyarko E."/>
            <person name="Jarju S."/>
            <person name="Secka A."/>
            <person name="Antonio M."/>
            <person name="Oren A."/>
            <person name="Chaudhuri R.R."/>
            <person name="La Ragione R."/>
            <person name="Hildebrand F."/>
            <person name="Pallen M.J."/>
        </authorList>
    </citation>
    <scope>NUCLEOTIDE SEQUENCE</scope>
    <source>
        <strain evidence="3">CHK198-12963</strain>
    </source>
</reference>
<feature type="chain" id="PRO_5038624911" evidence="2">
    <location>
        <begin position="24"/>
        <end position="300"/>
    </location>
</feature>
<keyword evidence="2" id="KW-0732">Signal</keyword>
<accession>A0A9D2PRY9</accession>
<evidence type="ECO:0000256" key="1">
    <source>
        <dbReference type="SAM" id="Phobius"/>
    </source>
</evidence>